<protein>
    <submittedName>
        <fullName evidence="2">Uncharacterized protein</fullName>
    </submittedName>
</protein>
<evidence type="ECO:0000256" key="1">
    <source>
        <dbReference type="SAM" id="Phobius"/>
    </source>
</evidence>
<keyword evidence="3" id="KW-1185">Reference proteome</keyword>
<dbReference type="Proteomes" id="UP000239203">
    <property type="component" value="Unassembled WGS sequence"/>
</dbReference>
<feature type="transmembrane region" description="Helical" evidence="1">
    <location>
        <begin position="73"/>
        <end position="94"/>
    </location>
</feature>
<keyword evidence="1" id="KW-1133">Transmembrane helix</keyword>
<dbReference type="AlphaFoldDB" id="A0A2S6GBL8"/>
<evidence type="ECO:0000313" key="2">
    <source>
        <dbReference type="EMBL" id="PPK60992.1"/>
    </source>
</evidence>
<feature type="transmembrane region" description="Helical" evidence="1">
    <location>
        <begin position="132"/>
        <end position="151"/>
    </location>
</feature>
<gene>
    <name evidence="2" type="ORF">CLV40_1456</name>
</gene>
<feature type="transmembrane region" description="Helical" evidence="1">
    <location>
        <begin position="106"/>
        <end position="125"/>
    </location>
</feature>
<keyword evidence="1" id="KW-0812">Transmembrane</keyword>
<accession>A0A2S6GBL8</accession>
<comment type="caution">
    <text evidence="2">The sequence shown here is derived from an EMBL/GenBank/DDBJ whole genome shotgun (WGS) entry which is preliminary data.</text>
</comment>
<reference evidence="2 3" key="1">
    <citation type="submission" date="2018-02" db="EMBL/GenBank/DDBJ databases">
        <title>Genomic Encyclopedia of Archaeal and Bacterial Type Strains, Phase II (KMG-II): from individual species to whole genera.</title>
        <authorList>
            <person name="Goeker M."/>
        </authorList>
    </citation>
    <scope>NUCLEOTIDE SEQUENCE [LARGE SCALE GENOMIC DNA]</scope>
    <source>
        <strain evidence="2 3">YU 961-1</strain>
    </source>
</reference>
<name>A0A2S6GBL8_9PSEU</name>
<evidence type="ECO:0000313" key="3">
    <source>
        <dbReference type="Proteomes" id="UP000239203"/>
    </source>
</evidence>
<dbReference type="EMBL" id="PTIX01000045">
    <property type="protein sequence ID" value="PPK60992.1"/>
    <property type="molecule type" value="Genomic_DNA"/>
</dbReference>
<organism evidence="2 3">
    <name type="scientific">Actinokineospora auranticolor</name>
    <dbReference type="NCBI Taxonomy" id="155976"/>
    <lineage>
        <taxon>Bacteria</taxon>
        <taxon>Bacillati</taxon>
        <taxon>Actinomycetota</taxon>
        <taxon>Actinomycetes</taxon>
        <taxon>Pseudonocardiales</taxon>
        <taxon>Pseudonocardiaceae</taxon>
        <taxon>Actinokineospora</taxon>
    </lineage>
</organism>
<dbReference type="RefSeq" id="WP_146108412.1">
    <property type="nucleotide sequence ID" value="NZ_CP154825.1"/>
</dbReference>
<feature type="transmembrane region" description="Helical" evidence="1">
    <location>
        <begin position="40"/>
        <end position="61"/>
    </location>
</feature>
<feature type="transmembrane region" description="Helical" evidence="1">
    <location>
        <begin position="12"/>
        <end position="34"/>
    </location>
</feature>
<dbReference type="OrthoDB" id="5196219at2"/>
<sequence>MGDIKRALARVGVAGAVGAVVAPLCVVVLGAILFMGGSVLVALLFGVLVAALFAVPARVAPETSWLTGSRGGRFVWGLLVGDLGIGLWALAWRAGDEAGLGISSSGGRWLPVGAVPFALVAGMLLRRWYLALTSLALAVGIALLLLAQPAAAQPPEPDHSVLGQAWAVSEP</sequence>
<proteinExistence type="predicted"/>
<keyword evidence="1" id="KW-0472">Membrane</keyword>